<keyword evidence="1" id="KW-0812">Transmembrane</keyword>
<name>A0A5J4KUN0_9CHLR</name>
<dbReference type="AlphaFoldDB" id="A0A5J4KUN0"/>
<evidence type="ECO:0000256" key="1">
    <source>
        <dbReference type="SAM" id="Phobius"/>
    </source>
</evidence>
<accession>A0A5J4KUN0</accession>
<keyword evidence="3" id="KW-1185">Reference proteome</keyword>
<gene>
    <name evidence="2" type="ORF">KDW_43930</name>
</gene>
<evidence type="ECO:0000313" key="2">
    <source>
        <dbReference type="EMBL" id="GER90231.1"/>
    </source>
</evidence>
<comment type="caution">
    <text evidence="2">The sequence shown here is derived from an EMBL/GenBank/DDBJ whole genome shotgun (WGS) entry which is preliminary data.</text>
</comment>
<evidence type="ECO:0000313" key="3">
    <source>
        <dbReference type="Proteomes" id="UP000326912"/>
    </source>
</evidence>
<proteinExistence type="predicted"/>
<dbReference type="EMBL" id="BKZW01000002">
    <property type="protein sequence ID" value="GER90231.1"/>
    <property type="molecule type" value="Genomic_DNA"/>
</dbReference>
<reference evidence="2 3" key="1">
    <citation type="submission" date="2019-10" db="EMBL/GenBank/DDBJ databases">
        <title>Dictyobacter vulcani sp. nov., within the class Ktedonobacteria, isolated from soil of volcanic Mt. Zao.</title>
        <authorList>
            <person name="Zheng Y."/>
            <person name="Wang C.M."/>
            <person name="Sakai Y."/>
            <person name="Abe K."/>
            <person name="Yokota A."/>
            <person name="Yabe S."/>
        </authorList>
    </citation>
    <scope>NUCLEOTIDE SEQUENCE [LARGE SCALE GENOMIC DNA]</scope>
    <source>
        <strain evidence="2 3">W12</strain>
    </source>
</reference>
<sequence length="114" mass="12505">MNLSTLTYELVLTTPISLSTSTAKTHYNLVSLQTVGYQLQATPVAQHKHTGALIHVPIDVVTTDTTAQVSPTGSAFNPTLFVSGLFLLAVSVVMFWYLLKRFQLNKPDIQNMVP</sequence>
<dbReference type="RefSeq" id="WP_151757996.1">
    <property type="nucleotide sequence ID" value="NZ_BKZW01000002.1"/>
</dbReference>
<keyword evidence="1" id="KW-0472">Membrane</keyword>
<organism evidence="2 3">
    <name type="scientific">Dictyobacter vulcani</name>
    <dbReference type="NCBI Taxonomy" id="2607529"/>
    <lineage>
        <taxon>Bacteria</taxon>
        <taxon>Bacillati</taxon>
        <taxon>Chloroflexota</taxon>
        <taxon>Ktedonobacteria</taxon>
        <taxon>Ktedonobacterales</taxon>
        <taxon>Dictyobacteraceae</taxon>
        <taxon>Dictyobacter</taxon>
    </lineage>
</organism>
<dbReference type="Proteomes" id="UP000326912">
    <property type="component" value="Unassembled WGS sequence"/>
</dbReference>
<protein>
    <submittedName>
        <fullName evidence="2">Uncharacterized protein</fullName>
    </submittedName>
</protein>
<feature type="transmembrane region" description="Helical" evidence="1">
    <location>
        <begin position="80"/>
        <end position="99"/>
    </location>
</feature>
<keyword evidence="1" id="KW-1133">Transmembrane helix</keyword>